<organism evidence="1 2">
    <name type="scientific">Lecanicillium saksenae</name>
    <dbReference type="NCBI Taxonomy" id="468837"/>
    <lineage>
        <taxon>Eukaryota</taxon>
        <taxon>Fungi</taxon>
        <taxon>Dikarya</taxon>
        <taxon>Ascomycota</taxon>
        <taxon>Pezizomycotina</taxon>
        <taxon>Sordariomycetes</taxon>
        <taxon>Hypocreomycetidae</taxon>
        <taxon>Hypocreales</taxon>
        <taxon>Cordycipitaceae</taxon>
        <taxon>Lecanicillium</taxon>
    </lineage>
</organism>
<evidence type="ECO:0000313" key="2">
    <source>
        <dbReference type="Proteomes" id="UP001148737"/>
    </source>
</evidence>
<evidence type="ECO:0000313" key="1">
    <source>
        <dbReference type="EMBL" id="KAJ3499413.1"/>
    </source>
</evidence>
<dbReference type="EMBL" id="JANAKD010000011">
    <property type="protein sequence ID" value="KAJ3499413.1"/>
    <property type="molecule type" value="Genomic_DNA"/>
</dbReference>
<comment type="caution">
    <text evidence="1">The sequence shown here is derived from an EMBL/GenBank/DDBJ whole genome shotgun (WGS) entry which is preliminary data.</text>
</comment>
<reference evidence="1" key="1">
    <citation type="submission" date="2022-07" db="EMBL/GenBank/DDBJ databases">
        <title>Genome Sequence of Lecanicillium saksenae.</title>
        <authorList>
            <person name="Buettner E."/>
        </authorList>
    </citation>
    <scope>NUCLEOTIDE SEQUENCE</scope>
    <source>
        <strain evidence="1">VT-O1</strain>
    </source>
</reference>
<accession>A0ACC1R707</accession>
<proteinExistence type="predicted"/>
<name>A0ACC1R707_9HYPO</name>
<dbReference type="Proteomes" id="UP001148737">
    <property type="component" value="Unassembled WGS sequence"/>
</dbReference>
<protein>
    <submittedName>
        <fullName evidence="1">Uncharacterized protein</fullName>
    </submittedName>
</protein>
<gene>
    <name evidence="1" type="ORF">NLG97_g348</name>
</gene>
<sequence length="318" mass="36234">MADILIGERYRIDKKIGEGGFGLVYAGIDMKLGDEVAIKLMHVNNDPEIIKSEADTYKVLAGGVGIPRVRWFGQECDYYALVHEILGPSLEDLFNYCDRQFSIKTVLLIADQAISRIQYIHGKGYLHRDIKPDNFLMGTGTKGNILYTIDFGLSKDFCNAERFQTLEGRPFGGTRRYASLNNHNGRGAFLKVVFSLVANCAAEQSWGDDLESLGYVLLYFARGSLPWQGLKAATEEEKNECIKKKKLNMSVTELCEGLPREFATYITYTRSLGFKDIPDYAYLRRLFRNAFSARGFKYDNIFDWTEKLFFEIQSDRAE</sequence>
<keyword evidence="2" id="KW-1185">Reference proteome</keyword>